<name>A0A8G2EZR3_9PROT</name>
<dbReference type="EMBL" id="FNBW01000015">
    <property type="protein sequence ID" value="SDG35904.1"/>
    <property type="molecule type" value="Genomic_DNA"/>
</dbReference>
<keyword evidence="5" id="KW-1185">Reference proteome</keyword>
<dbReference type="InterPro" id="IPR055161">
    <property type="entry name" value="NapH1-like_2nd"/>
</dbReference>
<comment type="caution">
    <text evidence="4">The sequence shown here is derived from an EMBL/GenBank/DDBJ whole genome shotgun (WGS) entry which is preliminary data.</text>
</comment>
<dbReference type="InterPro" id="IPR036938">
    <property type="entry name" value="PAP2/HPO_sf"/>
</dbReference>
<evidence type="ECO:0000259" key="2">
    <source>
        <dbReference type="Pfam" id="PF21167"/>
    </source>
</evidence>
<organism evidence="4 5">
    <name type="scientific">Thalassobaculum litoreum DSM 18839</name>
    <dbReference type="NCBI Taxonomy" id="1123362"/>
    <lineage>
        <taxon>Bacteria</taxon>
        <taxon>Pseudomonadati</taxon>
        <taxon>Pseudomonadota</taxon>
        <taxon>Alphaproteobacteria</taxon>
        <taxon>Rhodospirillales</taxon>
        <taxon>Thalassobaculaceae</taxon>
        <taxon>Thalassobaculum</taxon>
    </lineage>
</organism>
<dbReference type="SUPFAM" id="SSF48317">
    <property type="entry name" value="Acid phosphatase/Vanadium-dependent haloperoxidase"/>
    <property type="match status" value="1"/>
</dbReference>
<protein>
    <recommendedName>
        <fullName evidence="6">PAP2 superfamily protein</fullName>
    </recommendedName>
</protein>
<dbReference type="InterPro" id="IPR049283">
    <property type="entry name" value="DUF6851"/>
</dbReference>
<dbReference type="AlphaFoldDB" id="A0A8G2EZR3"/>
<feature type="region of interest" description="Disordered" evidence="1">
    <location>
        <begin position="164"/>
        <end position="183"/>
    </location>
</feature>
<feature type="domain" description="Vanadium-dependent haloperoxidase NapH1-like second helical-bundle" evidence="3">
    <location>
        <begin position="304"/>
        <end position="472"/>
    </location>
</feature>
<dbReference type="PANTHER" id="PTHR34599:SF2">
    <property type="entry name" value="TRAF-TYPE DOMAIN-CONTAINING PROTEIN"/>
    <property type="match status" value="1"/>
</dbReference>
<feature type="domain" description="DUF6851" evidence="2">
    <location>
        <begin position="65"/>
        <end position="200"/>
    </location>
</feature>
<dbReference type="InterPro" id="IPR052559">
    <property type="entry name" value="V-haloperoxidase"/>
</dbReference>
<proteinExistence type="predicted"/>
<evidence type="ECO:0000313" key="4">
    <source>
        <dbReference type="EMBL" id="SDG35904.1"/>
    </source>
</evidence>
<sequence length="474" mass="51254">MRRSVGDFGMIRLLPRLLVVLFIANAWSTSARAETVVALWNKAAIGAVQSSGSSDLVTSRALAVVHRAMYDAWTVFDPAALGVRLDTAALRRPAAERTDDNKSTAVSYAAYRTLSDLFPSEEARFRAVMDALGLDPARSASDEGAPAGLGLLAADLELRHAHDDGANQLGDRSPGAYSDYSGYTPPNPADRLIDLRRHQPILRPNGKPALFDGGHWPLIRPFALYRASEFRPMSAPALTYDDWELRSLAQHVIDVNAELTDRDKAIAEFWTLGNGTPTPPGQFHILAQHISETRGHGLDQDIKMFFILGNALHDTAIAKIEAKMHFLTARPETLVRALFAGEEILAWGGRGRGAEIIDGKDFKPYRPTAAAPEHVSGHSAFGFAGAEAIRLATGSDALNYTVVVKAGSFAFDDGPANDVVLAMETLTEAARDIALSGIYGQAHFTTGDQMGRLLGRAVAQKVYAHAMRFIEGTL</sequence>
<reference evidence="4 5" key="1">
    <citation type="submission" date="2016-10" db="EMBL/GenBank/DDBJ databases">
        <authorList>
            <person name="Varghese N."/>
            <person name="Submissions S."/>
        </authorList>
    </citation>
    <scope>NUCLEOTIDE SEQUENCE [LARGE SCALE GENOMIC DNA]</scope>
    <source>
        <strain evidence="4 5">DSM 18839</strain>
    </source>
</reference>
<gene>
    <name evidence="4" type="ORF">SAMN05660686_04148</name>
</gene>
<dbReference type="CDD" id="cd03398">
    <property type="entry name" value="PAP2_haloperoxidase"/>
    <property type="match status" value="1"/>
</dbReference>
<dbReference type="Pfam" id="PF22778">
    <property type="entry name" value="VCPO_2nd"/>
    <property type="match status" value="1"/>
</dbReference>
<evidence type="ECO:0000256" key="1">
    <source>
        <dbReference type="SAM" id="MobiDB-lite"/>
    </source>
</evidence>
<evidence type="ECO:0000313" key="5">
    <source>
        <dbReference type="Proteomes" id="UP000198615"/>
    </source>
</evidence>
<dbReference type="PANTHER" id="PTHR34599">
    <property type="entry name" value="PEROXIDASE-RELATED"/>
    <property type="match status" value="1"/>
</dbReference>
<evidence type="ECO:0008006" key="6">
    <source>
        <dbReference type="Google" id="ProtNLM"/>
    </source>
</evidence>
<dbReference type="Gene3D" id="1.10.606.20">
    <property type="match status" value="1"/>
</dbReference>
<dbReference type="Pfam" id="PF21167">
    <property type="entry name" value="DUF6851"/>
    <property type="match status" value="1"/>
</dbReference>
<dbReference type="Proteomes" id="UP000198615">
    <property type="component" value="Unassembled WGS sequence"/>
</dbReference>
<accession>A0A8G2EZR3</accession>
<evidence type="ECO:0000259" key="3">
    <source>
        <dbReference type="Pfam" id="PF22778"/>
    </source>
</evidence>